<protein>
    <recommendedName>
        <fullName evidence="3">DUF2946 domain-containing protein</fullName>
    </recommendedName>
</protein>
<dbReference type="Proteomes" id="UP000295443">
    <property type="component" value="Unassembled WGS sequence"/>
</dbReference>
<dbReference type="AlphaFoldDB" id="A0A4R1BEG8"/>
<accession>A0A4R1BEG8</accession>
<proteinExistence type="predicted"/>
<name>A0A4R1BEG8_9PROT</name>
<comment type="caution">
    <text evidence="1">The sequence shown here is derived from an EMBL/GenBank/DDBJ whole genome shotgun (WGS) entry which is preliminary data.</text>
</comment>
<organism evidence="1 2">
    <name type="scientific">Parasulfuritortus cantonensis</name>
    <dbReference type="NCBI Taxonomy" id="2528202"/>
    <lineage>
        <taxon>Bacteria</taxon>
        <taxon>Pseudomonadati</taxon>
        <taxon>Pseudomonadota</taxon>
        <taxon>Betaproteobacteria</taxon>
        <taxon>Nitrosomonadales</taxon>
        <taxon>Thiobacillaceae</taxon>
        <taxon>Parasulfuritortus</taxon>
    </lineage>
</organism>
<dbReference type="RefSeq" id="WP_131445832.1">
    <property type="nucleotide sequence ID" value="NZ_SJZB01000026.1"/>
</dbReference>
<keyword evidence="2" id="KW-1185">Reference proteome</keyword>
<evidence type="ECO:0000313" key="2">
    <source>
        <dbReference type="Proteomes" id="UP000295443"/>
    </source>
</evidence>
<gene>
    <name evidence="1" type="ORF">EZJ19_06610</name>
</gene>
<evidence type="ECO:0000313" key="1">
    <source>
        <dbReference type="EMBL" id="TCJ15501.1"/>
    </source>
</evidence>
<evidence type="ECO:0008006" key="3">
    <source>
        <dbReference type="Google" id="ProtNLM"/>
    </source>
</evidence>
<reference evidence="1 2" key="1">
    <citation type="submission" date="2019-03" db="EMBL/GenBank/DDBJ databases">
        <title>Genome sequence of Thiobacillaceae bacterium LSR1, a sulfur-oxidizing bacterium isolated from freshwater sediment.</title>
        <authorList>
            <person name="Li S."/>
        </authorList>
    </citation>
    <scope>NUCLEOTIDE SEQUENCE [LARGE SCALE GENOMIC DNA]</scope>
    <source>
        <strain evidence="1 2">LSR1</strain>
    </source>
</reference>
<sequence>MTAYRPSPLSRRATRARPALAVLRHLALALFLVLGQVGIVAHAVGHLAEHHGDHGPGGEPPCAQCLAYAHMGAALPSASPPPPAVVPEARPDPVLPRLAGSRWQPVYLSRAPPTPARSV</sequence>
<dbReference type="EMBL" id="SJZB01000026">
    <property type="protein sequence ID" value="TCJ15501.1"/>
    <property type="molecule type" value="Genomic_DNA"/>
</dbReference>